<comment type="caution">
    <text evidence="1">The sequence shown here is derived from an EMBL/GenBank/DDBJ whole genome shotgun (WGS) entry which is preliminary data.</text>
</comment>
<gene>
    <name evidence="1" type="ORF">H0H81_009018</name>
</gene>
<reference evidence="1" key="2">
    <citation type="submission" date="2021-10" db="EMBL/GenBank/DDBJ databases">
        <title>Phylogenomics reveals ancestral predisposition of the termite-cultivated fungus Termitomyces towards a domesticated lifestyle.</title>
        <authorList>
            <person name="Auxier B."/>
            <person name="Grum-Grzhimaylo A."/>
            <person name="Cardenas M.E."/>
            <person name="Lodge J.D."/>
            <person name="Laessoe T."/>
            <person name="Pedersen O."/>
            <person name="Smith M.E."/>
            <person name="Kuyper T.W."/>
            <person name="Franco-Molano E.A."/>
            <person name="Baroni T.J."/>
            <person name="Aanen D.K."/>
        </authorList>
    </citation>
    <scope>NUCLEOTIDE SEQUENCE</scope>
    <source>
        <strain evidence="1">D49</strain>
    </source>
</reference>
<dbReference type="Proteomes" id="UP000717328">
    <property type="component" value="Unassembled WGS sequence"/>
</dbReference>
<evidence type="ECO:0000313" key="1">
    <source>
        <dbReference type="EMBL" id="KAG5636136.1"/>
    </source>
</evidence>
<organism evidence="1 2">
    <name type="scientific">Sphagnurus paluster</name>
    <dbReference type="NCBI Taxonomy" id="117069"/>
    <lineage>
        <taxon>Eukaryota</taxon>
        <taxon>Fungi</taxon>
        <taxon>Dikarya</taxon>
        <taxon>Basidiomycota</taxon>
        <taxon>Agaricomycotina</taxon>
        <taxon>Agaricomycetes</taxon>
        <taxon>Agaricomycetidae</taxon>
        <taxon>Agaricales</taxon>
        <taxon>Tricholomatineae</taxon>
        <taxon>Lyophyllaceae</taxon>
        <taxon>Sphagnurus</taxon>
    </lineage>
</organism>
<dbReference type="AlphaFoldDB" id="A0A9P7K5T4"/>
<dbReference type="OrthoDB" id="3070805at2759"/>
<dbReference type="EMBL" id="JABCKI010005971">
    <property type="protein sequence ID" value="KAG5636136.1"/>
    <property type="molecule type" value="Genomic_DNA"/>
</dbReference>
<sequence>MSDPFLSFRDLYHSLDEKEALDSIEDLLGGLPLIGFQSLGSTLFAEDKGLPGYFHTAPEFILRAGRESPRTSMIT</sequence>
<name>A0A9P7K5T4_9AGAR</name>
<reference evidence="1" key="1">
    <citation type="submission" date="2021-02" db="EMBL/GenBank/DDBJ databases">
        <authorList>
            <person name="Nieuwenhuis M."/>
            <person name="Van De Peppel L.J.J."/>
        </authorList>
    </citation>
    <scope>NUCLEOTIDE SEQUENCE</scope>
    <source>
        <strain evidence="1">D49</strain>
    </source>
</reference>
<keyword evidence="2" id="KW-1185">Reference proteome</keyword>
<evidence type="ECO:0000313" key="2">
    <source>
        <dbReference type="Proteomes" id="UP000717328"/>
    </source>
</evidence>
<proteinExistence type="predicted"/>
<protein>
    <submittedName>
        <fullName evidence="1">Uncharacterized protein</fullName>
    </submittedName>
</protein>
<accession>A0A9P7K5T4</accession>